<dbReference type="RefSeq" id="WP_310471779.1">
    <property type="nucleotide sequence ID" value="NZ_CP136522.1"/>
</dbReference>
<keyword evidence="1" id="KW-0732">Signal</keyword>
<reference evidence="2 3" key="1">
    <citation type="submission" date="2023-10" db="EMBL/GenBank/DDBJ databases">
        <title>Complete genome sequence of Shewanella sp. DAU334.</title>
        <authorList>
            <person name="Lee Y.-S."/>
            <person name="Jeong H.-R."/>
            <person name="Hwang E.-J."/>
            <person name="Choi Y.-L."/>
            <person name="Kim G.-D."/>
        </authorList>
    </citation>
    <scope>NUCLEOTIDE SEQUENCE [LARGE SCALE GENOMIC DNA]</scope>
    <source>
        <strain evidence="2 3">DAU334</strain>
    </source>
</reference>
<dbReference type="EMBL" id="CP136522">
    <property type="protein sequence ID" value="WOT04149.1"/>
    <property type="molecule type" value="Genomic_DNA"/>
</dbReference>
<proteinExistence type="predicted"/>
<feature type="chain" id="PRO_5046173808" description="DUF4823 domain-containing protein" evidence="1">
    <location>
        <begin position="22"/>
        <end position="201"/>
    </location>
</feature>
<evidence type="ECO:0008006" key="4">
    <source>
        <dbReference type="Google" id="ProtNLM"/>
    </source>
</evidence>
<accession>A0ABZ0JWK8</accession>
<keyword evidence="3" id="KW-1185">Reference proteome</keyword>
<evidence type="ECO:0000256" key="1">
    <source>
        <dbReference type="SAM" id="SignalP"/>
    </source>
</evidence>
<name>A0ABZ0JWK8_9GAMM</name>
<gene>
    <name evidence="2" type="ORF">RGE70_12500</name>
</gene>
<dbReference type="Proteomes" id="UP001529491">
    <property type="component" value="Chromosome"/>
</dbReference>
<evidence type="ECO:0000313" key="2">
    <source>
        <dbReference type="EMBL" id="WOT04149.1"/>
    </source>
</evidence>
<evidence type="ECO:0000313" key="3">
    <source>
        <dbReference type="Proteomes" id="UP001529491"/>
    </source>
</evidence>
<dbReference type="PROSITE" id="PS51257">
    <property type="entry name" value="PROKAR_LIPOPROTEIN"/>
    <property type="match status" value="1"/>
</dbReference>
<protein>
    <recommendedName>
        <fullName evidence="4">DUF4823 domain-containing protein</fullName>
    </recommendedName>
</protein>
<feature type="signal peptide" evidence="1">
    <location>
        <begin position="1"/>
        <end position="21"/>
    </location>
</feature>
<sequence>MFNRITLGVLFSMLLSGCAQSITPENIDSQTQLFPASTTLSDNVSVGLEVAYRQHYQFVILDEQLSGDLDLDSVHHMQYIHTQALSEAGFNEVYDYSFLHNFIIANGLTEKNIGVDPDSLQQLANIMGPFLVVRVDHYSERPDWQTYRLTAFDPLAGVVVFELSKEHLVQANPATEMIYPTWNEFLKWDRKIPSAVSGQYR</sequence>
<organism evidence="2 3">
    <name type="scientific">Shewanella youngdeokensis</name>
    <dbReference type="NCBI Taxonomy" id="2999068"/>
    <lineage>
        <taxon>Bacteria</taxon>
        <taxon>Pseudomonadati</taxon>
        <taxon>Pseudomonadota</taxon>
        <taxon>Gammaproteobacteria</taxon>
        <taxon>Alteromonadales</taxon>
        <taxon>Shewanellaceae</taxon>
        <taxon>Shewanella</taxon>
    </lineage>
</organism>